<dbReference type="AlphaFoldDB" id="A0A7R9I228"/>
<protein>
    <submittedName>
        <fullName evidence="2">Uncharacterized protein</fullName>
    </submittedName>
</protein>
<name>A0A7R9I228_9NEOP</name>
<feature type="region of interest" description="Disordered" evidence="1">
    <location>
        <begin position="182"/>
        <end position="313"/>
    </location>
</feature>
<proteinExistence type="predicted"/>
<organism evidence="2">
    <name type="scientific">Timema bartmani</name>
    <dbReference type="NCBI Taxonomy" id="61472"/>
    <lineage>
        <taxon>Eukaryota</taxon>
        <taxon>Metazoa</taxon>
        <taxon>Ecdysozoa</taxon>
        <taxon>Arthropoda</taxon>
        <taxon>Hexapoda</taxon>
        <taxon>Insecta</taxon>
        <taxon>Pterygota</taxon>
        <taxon>Neoptera</taxon>
        <taxon>Polyneoptera</taxon>
        <taxon>Phasmatodea</taxon>
        <taxon>Timematodea</taxon>
        <taxon>Timematoidea</taxon>
        <taxon>Timematidae</taxon>
        <taxon>Timema</taxon>
    </lineage>
</organism>
<evidence type="ECO:0000313" key="2">
    <source>
        <dbReference type="EMBL" id="CAD7444519.1"/>
    </source>
</evidence>
<dbReference type="EMBL" id="OD566718">
    <property type="protein sequence ID" value="CAD7444519.1"/>
    <property type="molecule type" value="Genomic_DNA"/>
</dbReference>
<reference evidence="2" key="1">
    <citation type="submission" date="2020-11" db="EMBL/GenBank/DDBJ databases">
        <authorList>
            <person name="Tran Van P."/>
        </authorList>
    </citation>
    <scope>NUCLEOTIDE SEQUENCE</scope>
</reference>
<accession>A0A7R9I228</accession>
<evidence type="ECO:0000256" key="1">
    <source>
        <dbReference type="SAM" id="MobiDB-lite"/>
    </source>
</evidence>
<gene>
    <name evidence="2" type="ORF">TBIB3V08_LOCUS6894</name>
</gene>
<sequence>MNYIIMWFASDSEGGSSAESGCVYSDESDAGFIGDSGVHVIISCTDVKTVLTAVEKCYLIFLTAYTARCWFPSLKRVQRSRCHQTDAINRDEQGQRPYIVAHGLKVMIYSCLDLLSCQTSAIYESSGLPQNDDVAGIYLLPHRRDRVATSPIPVLTRRAAKLSLGVILSGVLLALLLTGGEGRRGGGGGSRISWGSRSISTSRSSIRRREHNYEGSSRRRGSSPQDYDSSAGGGLPNPDTPLGDKTKKDVLSVSKKSSSENHGVIDNGRSNSGRKGVLSAAENGPSKETSARRKAKESTLTTAIPSDFQRRKA</sequence>
<feature type="compositionally biased region" description="Low complexity" evidence="1">
    <location>
        <begin position="191"/>
        <end position="204"/>
    </location>
</feature>